<organism evidence="1">
    <name type="scientific">Arundo donax</name>
    <name type="common">Giant reed</name>
    <name type="synonym">Donax arundinaceus</name>
    <dbReference type="NCBI Taxonomy" id="35708"/>
    <lineage>
        <taxon>Eukaryota</taxon>
        <taxon>Viridiplantae</taxon>
        <taxon>Streptophyta</taxon>
        <taxon>Embryophyta</taxon>
        <taxon>Tracheophyta</taxon>
        <taxon>Spermatophyta</taxon>
        <taxon>Magnoliopsida</taxon>
        <taxon>Liliopsida</taxon>
        <taxon>Poales</taxon>
        <taxon>Poaceae</taxon>
        <taxon>PACMAD clade</taxon>
        <taxon>Arundinoideae</taxon>
        <taxon>Arundineae</taxon>
        <taxon>Arundo</taxon>
    </lineage>
</organism>
<reference evidence="1" key="2">
    <citation type="journal article" date="2015" name="Data Brief">
        <title>Shoot transcriptome of the giant reed, Arundo donax.</title>
        <authorList>
            <person name="Barrero R.A."/>
            <person name="Guerrero F.D."/>
            <person name="Moolhuijzen P."/>
            <person name="Goolsby J.A."/>
            <person name="Tidwell J."/>
            <person name="Bellgard S.E."/>
            <person name="Bellgard M.I."/>
        </authorList>
    </citation>
    <scope>NUCLEOTIDE SEQUENCE</scope>
    <source>
        <tissue evidence="1">Shoot tissue taken approximately 20 cm above the soil surface</tissue>
    </source>
</reference>
<dbReference type="AlphaFoldDB" id="A0A0A8Z2E8"/>
<protein>
    <submittedName>
        <fullName evidence="1">Uncharacterized protein</fullName>
    </submittedName>
</protein>
<proteinExistence type="predicted"/>
<name>A0A0A8Z2E8_ARUDO</name>
<sequence>MTTPRGASPLDGTRRHSCT</sequence>
<dbReference type="EMBL" id="GBRH01264919">
    <property type="protein sequence ID" value="JAD32976.1"/>
    <property type="molecule type" value="Transcribed_RNA"/>
</dbReference>
<accession>A0A0A8Z2E8</accession>
<evidence type="ECO:0000313" key="1">
    <source>
        <dbReference type="EMBL" id="JAD32976.1"/>
    </source>
</evidence>
<reference evidence="1" key="1">
    <citation type="submission" date="2014-09" db="EMBL/GenBank/DDBJ databases">
        <authorList>
            <person name="Magalhaes I.L.F."/>
            <person name="Oliveira U."/>
            <person name="Santos F.R."/>
            <person name="Vidigal T.H.D.A."/>
            <person name="Brescovit A.D."/>
            <person name="Santos A.J."/>
        </authorList>
    </citation>
    <scope>NUCLEOTIDE SEQUENCE</scope>
    <source>
        <tissue evidence="1">Shoot tissue taken approximately 20 cm above the soil surface</tissue>
    </source>
</reference>